<feature type="active site" description="For OMPdecase activity" evidence="10">
    <location>
        <position position="62"/>
    </location>
</feature>
<reference evidence="14" key="1">
    <citation type="submission" date="2022-12" db="EMBL/GenBank/DDBJ databases">
        <title>Reference genome sequencing for broad-spectrum identification of bacterial and archaeal isolates by mass spectrometry.</title>
        <authorList>
            <person name="Sekiguchi Y."/>
            <person name="Tourlousse D.M."/>
        </authorList>
    </citation>
    <scope>NUCLEOTIDE SEQUENCE</scope>
    <source>
        <strain evidence="14">TSL-P1</strain>
    </source>
</reference>
<evidence type="ECO:0000256" key="12">
    <source>
        <dbReference type="RuleBase" id="RU000512"/>
    </source>
</evidence>
<feature type="binding site" evidence="9 11">
    <location>
        <position position="215"/>
    </location>
    <ligand>
        <name>substrate</name>
    </ligand>
</feature>
<dbReference type="GO" id="GO:0004590">
    <property type="term" value="F:orotidine-5'-phosphate decarboxylase activity"/>
    <property type="evidence" value="ECO:0007669"/>
    <property type="project" value="UniProtKB-UniRule"/>
</dbReference>
<proteinExistence type="inferred from homology"/>
<feature type="active site" description="For OMPdecase activity" evidence="10">
    <location>
        <position position="65"/>
    </location>
</feature>
<feature type="binding site" evidence="9 11">
    <location>
        <position position="11"/>
    </location>
    <ligand>
        <name>substrate</name>
    </ligand>
</feature>
<comment type="similarity">
    <text evidence="8 9">Belongs to the OMP decarboxylase family. Type 1 subfamily.</text>
</comment>
<dbReference type="InterPro" id="IPR014732">
    <property type="entry name" value="OMPdecase"/>
</dbReference>
<protein>
    <recommendedName>
        <fullName evidence="9">Orotidine 5'-phosphate decarboxylase</fullName>
        <ecNumber evidence="9">4.1.1.23</ecNumber>
    </recommendedName>
    <alternativeName>
        <fullName evidence="9">OMP decarboxylase</fullName>
        <shortName evidence="9">OMPDCase</shortName>
        <shortName evidence="9">OMPdecase</shortName>
    </alternativeName>
</protein>
<evidence type="ECO:0000256" key="7">
    <source>
        <dbReference type="ARBA" id="ARBA00049157"/>
    </source>
</evidence>
<comment type="catalytic activity">
    <reaction evidence="7 9 12">
        <text>orotidine 5'-phosphate + H(+) = UMP + CO2</text>
        <dbReference type="Rhea" id="RHEA:11596"/>
        <dbReference type="ChEBI" id="CHEBI:15378"/>
        <dbReference type="ChEBI" id="CHEBI:16526"/>
        <dbReference type="ChEBI" id="CHEBI:57538"/>
        <dbReference type="ChEBI" id="CHEBI:57865"/>
        <dbReference type="EC" id="4.1.1.23"/>
    </reaction>
</comment>
<dbReference type="InterPro" id="IPR001754">
    <property type="entry name" value="OMPdeCOase_dom"/>
</dbReference>
<dbReference type="GO" id="GO:0006207">
    <property type="term" value="P:'de novo' pyrimidine nucleobase biosynthetic process"/>
    <property type="evidence" value="ECO:0007669"/>
    <property type="project" value="InterPro"/>
</dbReference>
<evidence type="ECO:0000256" key="9">
    <source>
        <dbReference type="HAMAP-Rule" id="MF_01200"/>
    </source>
</evidence>
<dbReference type="NCBIfam" id="TIGR01740">
    <property type="entry name" value="pyrF"/>
    <property type="match status" value="1"/>
</dbReference>
<dbReference type="GO" id="GO:0044205">
    <property type="term" value="P:'de novo' UMP biosynthetic process"/>
    <property type="evidence" value="ECO:0007669"/>
    <property type="project" value="UniProtKB-UniRule"/>
</dbReference>
<dbReference type="Pfam" id="PF00215">
    <property type="entry name" value="OMPdecase"/>
    <property type="match status" value="1"/>
</dbReference>
<dbReference type="InterPro" id="IPR047596">
    <property type="entry name" value="OMPdecase_bac"/>
</dbReference>
<evidence type="ECO:0000256" key="1">
    <source>
        <dbReference type="ARBA" id="ARBA00002356"/>
    </source>
</evidence>
<evidence type="ECO:0000256" key="8">
    <source>
        <dbReference type="ARBA" id="ARBA00061012"/>
    </source>
</evidence>
<keyword evidence="5 9" id="KW-0665">Pyrimidine biosynthesis</keyword>
<evidence type="ECO:0000256" key="10">
    <source>
        <dbReference type="PIRSR" id="PIRSR614732-1"/>
    </source>
</evidence>
<dbReference type="InterPro" id="IPR013785">
    <property type="entry name" value="Aldolase_TIM"/>
</dbReference>
<accession>A0A9W6GEU9</accession>
<feature type="binding site" evidence="9 11">
    <location>
        <position position="214"/>
    </location>
    <ligand>
        <name>substrate</name>
    </ligand>
</feature>
<dbReference type="AlphaFoldDB" id="A0A9W6GEU9"/>
<organism evidence="14 15">
    <name type="scientific">Thermodesulfovibrio yellowstonii</name>
    <dbReference type="NCBI Taxonomy" id="28262"/>
    <lineage>
        <taxon>Bacteria</taxon>
        <taxon>Pseudomonadati</taxon>
        <taxon>Nitrospirota</taxon>
        <taxon>Thermodesulfovibrionia</taxon>
        <taxon>Thermodesulfovibrionales</taxon>
        <taxon>Thermodesulfovibrionaceae</taxon>
        <taxon>Thermodesulfovibrio</taxon>
    </lineage>
</organism>
<dbReference type="Gene3D" id="3.20.20.70">
    <property type="entry name" value="Aldolase class I"/>
    <property type="match status" value="1"/>
</dbReference>
<evidence type="ECO:0000259" key="13">
    <source>
        <dbReference type="SMART" id="SM00934"/>
    </source>
</evidence>
<evidence type="ECO:0000256" key="3">
    <source>
        <dbReference type="ARBA" id="ARBA00011738"/>
    </source>
</evidence>
<evidence type="ECO:0000256" key="4">
    <source>
        <dbReference type="ARBA" id="ARBA00022793"/>
    </source>
</evidence>
<keyword evidence="6 9" id="KW-0456">Lyase</keyword>
<dbReference type="EC" id="4.1.1.23" evidence="9"/>
<feature type="binding site" evidence="9 11">
    <location>
        <position position="194"/>
    </location>
    <ligand>
        <name>substrate</name>
    </ligand>
</feature>
<evidence type="ECO:0000256" key="6">
    <source>
        <dbReference type="ARBA" id="ARBA00023239"/>
    </source>
</evidence>
<dbReference type="InterPro" id="IPR011060">
    <property type="entry name" value="RibuloseP-bd_barrel"/>
</dbReference>
<dbReference type="PANTHER" id="PTHR32119">
    <property type="entry name" value="OROTIDINE 5'-PHOSPHATE DECARBOXYLASE"/>
    <property type="match status" value="1"/>
</dbReference>
<name>A0A9W6GEU9_9BACT</name>
<feature type="binding site" evidence="9 11">
    <location>
        <position position="33"/>
    </location>
    <ligand>
        <name>substrate</name>
    </ligand>
</feature>
<feature type="binding site" evidence="9">
    <location>
        <begin position="60"/>
        <end position="69"/>
    </location>
    <ligand>
        <name>substrate</name>
    </ligand>
</feature>
<dbReference type="PANTHER" id="PTHR32119:SF2">
    <property type="entry name" value="OROTIDINE 5'-PHOSPHATE DECARBOXYLASE"/>
    <property type="match status" value="1"/>
</dbReference>
<dbReference type="SUPFAM" id="SSF51366">
    <property type="entry name" value="Ribulose-phoshate binding barrel"/>
    <property type="match status" value="1"/>
</dbReference>
<comment type="pathway">
    <text evidence="2 9 12">Pyrimidine metabolism; UMP biosynthesis via de novo pathway; UMP from orotate: step 2/2.</text>
</comment>
<dbReference type="EMBL" id="BSDX01000001">
    <property type="protein sequence ID" value="GLI52710.1"/>
    <property type="molecule type" value="Genomic_DNA"/>
</dbReference>
<feature type="active site" description="Proton donor" evidence="9">
    <location>
        <position position="62"/>
    </location>
</feature>
<evidence type="ECO:0000313" key="14">
    <source>
        <dbReference type="EMBL" id="GLI52710.1"/>
    </source>
</evidence>
<comment type="caution">
    <text evidence="14">The sequence shown here is derived from an EMBL/GenBank/DDBJ whole genome shotgun (WGS) entry which is preliminary data.</text>
</comment>
<dbReference type="CDD" id="cd04725">
    <property type="entry name" value="OMP_decarboxylase_like"/>
    <property type="match status" value="1"/>
</dbReference>
<keyword evidence="4 9" id="KW-0210">Decarboxylase</keyword>
<dbReference type="Proteomes" id="UP001144297">
    <property type="component" value="Unassembled WGS sequence"/>
</dbReference>
<sequence length="232" mass="26085">MTLDRVIIALDFPSKKEALKIVDELDELISFYKVGLELFLNEGKEILKTLKKREKKIFLDLKFHDIPNTVQRAVKTSLNYGVDMLTLHTTGGFEMMKRARETVEEAKIRENVSLKLLGVTVLTSLDSKSLEEIYGLTFDIPSLVKKLAMLAKKTGVDGVVASAHEISTIKEHCGRDFTVVTPGIRLGKLSHDDQKRTVTPQEAFLRGADYIVIGRAVISSQNPREVLLNLFR</sequence>
<dbReference type="PROSITE" id="PS00156">
    <property type="entry name" value="OMPDECASE"/>
    <property type="match status" value="1"/>
</dbReference>
<dbReference type="NCBIfam" id="NF001273">
    <property type="entry name" value="PRK00230.1"/>
    <property type="match status" value="1"/>
</dbReference>
<feature type="domain" description="Orotidine 5'-phosphate decarboxylase" evidence="13">
    <location>
        <begin position="5"/>
        <end position="230"/>
    </location>
</feature>
<dbReference type="InterPro" id="IPR018089">
    <property type="entry name" value="OMPdecase_AS"/>
</dbReference>
<comment type="subunit">
    <text evidence="3 9">Homodimer.</text>
</comment>
<keyword evidence="15" id="KW-1185">Reference proteome</keyword>
<evidence type="ECO:0000256" key="5">
    <source>
        <dbReference type="ARBA" id="ARBA00022975"/>
    </source>
</evidence>
<evidence type="ECO:0000313" key="15">
    <source>
        <dbReference type="Proteomes" id="UP001144297"/>
    </source>
</evidence>
<dbReference type="GO" id="GO:0005829">
    <property type="term" value="C:cytosol"/>
    <property type="evidence" value="ECO:0007669"/>
    <property type="project" value="TreeGrafter"/>
</dbReference>
<gene>
    <name evidence="9 14" type="primary">pyrF</name>
    <name evidence="14" type="ORF">TISLANDTSLP1_04030</name>
</gene>
<comment type="function">
    <text evidence="1 9">Catalyzes the decarboxylation of orotidine 5'-monophosphate (OMP) to uridine 5'-monophosphate (UMP).</text>
</comment>
<feature type="binding site" evidence="9 11">
    <location>
        <position position="185"/>
    </location>
    <ligand>
        <name>substrate</name>
    </ligand>
</feature>
<feature type="binding site" evidence="9 11">
    <location>
        <position position="123"/>
    </location>
    <ligand>
        <name>substrate</name>
    </ligand>
</feature>
<dbReference type="HAMAP" id="MF_01200_B">
    <property type="entry name" value="OMPdecase_type1_B"/>
    <property type="match status" value="1"/>
</dbReference>
<feature type="active site" description="For OMPdecase activity" evidence="10">
    <location>
        <position position="60"/>
    </location>
</feature>
<evidence type="ECO:0000256" key="11">
    <source>
        <dbReference type="PIRSR" id="PIRSR614732-2"/>
    </source>
</evidence>
<evidence type="ECO:0000256" key="2">
    <source>
        <dbReference type="ARBA" id="ARBA00004861"/>
    </source>
</evidence>
<dbReference type="FunFam" id="3.20.20.70:FF:000015">
    <property type="entry name" value="Orotidine 5'-phosphate decarboxylase"/>
    <property type="match status" value="1"/>
</dbReference>
<dbReference type="SMART" id="SM00934">
    <property type="entry name" value="OMPdecase"/>
    <property type="match status" value="1"/>
</dbReference>